<comment type="caution">
    <text evidence="1">The sequence shown here is derived from an EMBL/GenBank/DDBJ whole genome shotgun (WGS) entry which is preliminary data.</text>
</comment>
<sequence length="67" mass="7470">MTVSSQVKGCYASLKSADATLETLAAKTSSQEAEEAFRQARNTVRTVKQDLEQQVIFLTKEEPQYKS</sequence>
<keyword evidence="2" id="KW-1185">Reference proteome</keyword>
<name>A0ABW5V8H6_9BACI</name>
<dbReference type="RefSeq" id="WP_382395036.1">
    <property type="nucleotide sequence ID" value="NZ_JBHUNA010000033.1"/>
</dbReference>
<evidence type="ECO:0000313" key="1">
    <source>
        <dbReference type="EMBL" id="MFD2761984.1"/>
    </source>
</evidence>
<dbReference type="Pfam" id="PF07870">
    <property type="entry name" value="DUF1657"/>
    <property type="match status" value="1"/>
</dbReference>
<dbReference type="InterPro" id="IPR012452">
    <property type="entry name" value="DUF1657"/>
</dbReference>
<protein>
    <submittedName>
        <fullName evidence="1">DUF1657 domain-containing protein</fullName>
    </submittedName>
</protein>
<accession>A0ABW5V8H6</accession>
<dbReference type="EMBL" id="JBHUNA010000033">
    <property type="protein sequence ID" value="MFD2761984.1"/>
    <property type="molecule type" value="Genomic_DNA"/>
</dbReference>
<reference evidence="2" key="1">
    <citation type="journal article" date="2019" name="Int. J. Syst. Evol. Microbiol.">
        <title>The Global Catalogue of Microorganisms (GCM) 10K type strain sequencing project: providing services to taxonomists for standard genome sequencing and annotation.</title>
        <authorList>
            <consortium name="The Broad Institute Genomics Platform"/>
            <consortium name="The Broad Institute Genome Sequencing Center for Infectious Disease"/>
            <person name="Wu L."/>
            <person name="Ma J."/>
        </authorList>
    </citation>
    <scope>NUCLEOTIDE SEQUENCE [LARGE SCALE GENOMIC DNA]</scope>
    <source>
        <strain evidence="2">TISTR 1535</strain>
    </source>
</reference>
<organism evidence="1 2">
    <name type="scientific">Lentibacillus juripiscarius</name>
    <dbReference type="NCBI Taxonomy" id="257446"/>
    <lineage>
        <taxon>Bacteria</taxon>
        <taxon>Bacillati</taxon>
        <taxon>Bacillota</taxon>
        <taxon>Bacilli</taxon>
        <taxon>Bacillales</taxon>
        <taxon>Bacillaceae</taxon>
        <taxon>Lentibacillus</taxon>
    </lineage>
</organism>
<evidence type="ECO:0000313" key="2">
    <source>
        <dbReference type="Proteomes" id="UP001597502"/>
    </source>
</evidence>
<dbReference type="Proteomes" id="UP001597502">
    <property type="component" value="Unassembled WGS sequence"/>
</dbReference>
<proteinExistence type="predicted"/>
<gene>
    <name evidence="1" type="ORF">ACFSUO_13580</name>
</gene>